<organism evidence="1 2">
    <name type="scientific">Salix purpurea</name>
    <name type="common">Purple osier willow</name>
    <dbReference type="NCBI Taxonomy" id="77065"/>
    <lineage>
        <taxon>Eukaryota</taxon>
        <taxon>Viridiplantae</taxon>
        <taxon>Streptophyta</taxon>
        <taxon>Embryophyta</taxon>
        <taxon>Tracheophyta</taxon>
        <taxon>Spermatophyta</taxon>
        <taxon>Magnoliopsida</taxon>
        <taxon>eudicotyledons</taxon>
        <taxon>Gunneridae</taxon>
        <taxon>Pentapetalae</taxon>
        <taxon>rosids</taxon>
        <taxon>fabids</taxon>
        <taxon>Malpighiales</taxon>
        <taxon>Salicaceae</taxon>
        <taxon>Saliceae</taxon>
        <taxon>Salix</taxon>
    </lineage>
</organism>
<dbReference type="AlphaFoldDB" id="A0A9Q0U901"/>
<gene>
    <name evidence="1" type="ORF">OIU79_003932</name>
</gene>
<evidence type="ECO:0000313" key="2">
    <source>
        <dbReference type="Proteomes" id="UP001151532"/>
    </source>
</evidence>
<reference evidence="1" key="1">
    <citation type="submission" date="2022-11" db="EMBL/GenBank/DDBJ databases">
        <authorList>
            <person name="Hyden B.L."/>
            <person name="Feng K."/>
            <person name="Yates T."/>
            <person name="Jawdy S."/>
            <person name="Smart L.B."/>
            <person name="Muchero W."/>
        </authorList>
    </citation>
    <scope>NUCLEOTIDE SEQUENCE</scope>
    <source>
        <tissue evidence="1">Shoot tip</tissue>
    </source>
</reference>
<keyword evidence="2" id="KW-1185">Reference proteome</keyword>
<dbReference type="PANTHER" id="PTHR33625:SF2">
    <property type="entry name" value="POST-SET DOMAIN-CONTAINING PROTEIN"/>
    <property type="match status" value="1"/>
</dbReference>
<name>A0A9Q0U901_SALPP</name>
<evidence type="ECO:0000313" key="1">
    <source>
        <dbReference type="EMBL" id="KAJ6725661.1"/>
    </source>
</evidence>
<dbReference type="EMBL" id="JAPFFK010000013">
    <property type="protein sequence ID" value="KAJ6725661.1"/>
    <property type="molecule type" value="Genomic_DNA"/>
</dbReference>
<dbReference type="OrthoDB" id="737041at2759"/>
<protein>
    <submittedName>
        <fullName evidence="1">Uncharacterized protein</fullName>
    </submittedName>
</protein>
<proteinExistence type="predicted"/>
<reference evidence="1" key="2">
    <citation type="journal article" date="2023" name="Int. J. Mol. Sci.">
        <title>De Novo Assembly and Annotation of 11 Diverse Shrub Willow (Salix) Genomes Reveals Novel Gene Organization in Sex-Linked Regions.</title>
        <authorList>
            <person name="Hyden B."/>
            <person name="Feng K."/>
            <person name="Yates T.B."/>
            <person name="Jawdy S."/>
            <person name="Cereghino C."/>
            <person name="Smart L.B."/>
            <person name="Muchero W."/>
        </authorList>
    </citation>
    <scope>NUCLEOTIDE SEQUENCE</scope>
    <source>
        <tissue evidence="1">Shoot tip</tissue>
    </source>
</reference>
<dbReference type="Proteomes" id="UP001151532">
    <property type="component" value="Chromosome 8"/>
</dbReference>
<comment type="caution">
    <text evidence="1">The sequence shown here is derived from an EMBL/GenBank/DDBJ whole genome shotgun (WGS) entry which is preliminary data.</text>
</comment>
<sequence>MGGGAMHIDLIPMIQLKPSTSAIPSTSTSLKFPVSVSETVASFGQSCTASSCSCKSGTCTRKLESFIHGKDHDIRTDWGVSISCCSRTCAITIGSWNFMSEVSSSGQMLLDCSGVKTLQSLGYGIVRDAFSLLQTDSSIKRLVISLASDKAVWDAIISNEAVRKLQESCYPAKDYRKESCEEESDIAARVLRWIMDITKAKIIELVDKFTLLMNEVFQPIEKEKPREETNHNADDKVRSSLLLSIVILLIVVVARTRGA</sequence>
<accession>A0A9Q0U901</accession>
<dbReference type="PANTHER" id="PTHR33625">
    <property type="entry name" value="OS08G0179900 PROTEIN"/>
    <property type="match status" value="1"/>
</dbReference>